<dbReference type="EMBL" id="JBHSQI010000009">
    <property type="protein sequence ID" value="MFC6154993.1"/>
    <property type="molecule type" value="Genomic_DNA"/>
</dbReference>
<comment type="caution">
    <text evidence="2">The sequence shown here is derived from an EMBL/GenBank/DDBJ whole genome shotgun (WGS) entry which is preliminary data.</text>
</comment>
<dbReference type="Proteomes" id="UP001596098">
    <property type="component" value="Unassembled WGS sequence"/>
</dbReference>
<dbReference type="PROSITE" id="PS00012">
    <property type="entry name" value="PHOSPHOPANTETHEINE"/>
    <property type="match status" value="1"/>
</dbReference>
<evidence type="ECO:0000313" key="2">
    <source>
        <dbReference type="EMBL" id="MFC6154993.1"/>
    </source>
</evidence>
<feature type="compositionally biased region" description="Low complexity" evidence="1">
    <location>
        <begin position="10"/>
        <end position="22"/>
    </location>
</feature>
<sequence length="126" mass="13060">MPGQTAENLDTTIGTTTSTAADTSPEAVLAQLEEILTEIVGDDLMLDGPLAMDTSFSDDLQLESIEFVALSEELLAAYGEKVDFVSWMSAMDLDQVVALTAGQVVDFVVTSLADPAAASAAVASEG</sequence>
<evidence type="ECO:0008006" key="4">
    <source>
        <dbReference type="Google" id="ProtNLM"/>
    </source>
</evidence>
<reference evidence="3" key="1">
    <citation type="journal article" date="2019" name="Int. J. Syst. Evol. Microbiol.">
        <title>The Global Catalogue of Microorganisms (GCM) 10K type strain sequencing project: providing services to taxonomists for standard genome sequencing and annotation.</title>
        <authorList>
            <consortium name="The Broad Institute Genomics Platform"/>
            <consortium name="The Broad Institute Genome Sequencing Center for Infectious Disease"/>
            <person name="Wu L."/>
            <person name="Ma J."/>
        </authorList>
    </citation>
    <scope>NUCLEOTIDE SEQUENCE [LARGE SCALE GENOMIC DNA]</scope>
    <source>
        <strain evidence="3">DFY28</strain>
    </source>
</reference>
<evidence type="ECO:0000256" key="1">
    <source>
        <dbReference type="SAM" id="MobiDB-lite"/>
    </source>
</evidence>
<organism evidence="2 3">
    <name type="scientific">Nocardioides yefusunii</name>
    <dbReference type="NCBI Taxonomy" id="2500546"/>
    <lineage>
        <taxon>Bacteria</taxon>
        <taxon>Bacillati</taxon>
        <taxon>Actinomycetota</taxon>
        <taxon>Actinomycetes</taxon>
        <taxon>Propionibacteriales</taxon>
        <taxon>Nocardioidaceae</taxon>
        <taxon>Nocardioides</taxon>
    </lineage>
</organism>
<protein>
    <recommendedName>
        <fullName evidence="4">Acyl carrier protein</fullName>
    </recommendedName>
</protein>
<feature type="region of interest" description="Disordered" evidence="1">
    <location>
        <begin position="1"/>
        <end position="22"/>
    </location>
</feature>
<keyword evidence="3" id="KW-1185">Reference proteome</keyword>
<proteinExistence type="predicted"/>
<evidence type="ECO:0000313" key="3">
    <source>
        <dbReference type="Proteomes" id="UP001596098"/>
    </source>
</evidence>
<dbReference type="InterPro" id="IPR006162">
    <property type="entry name" value="Ppantetheine_attach_site"/>
</dbReference>
<accession>A0ABW1R0Z8</accession>
<dbReference type="RefSeq" id="WP_128221924.1">
    <property type="nucleotide sequence ID" value="NZ_CP034929.1"/>
</dbReference>
<name>A0ABW1R0Z8_9ACTN</name>
<dbReference type="Gene3D" id="1.10.1200.10">
    <property type="entry name" value="ACP-like"/>
    <property type="match status" value="1"/>
</dbReference>
<dbReference type="SUPFAM" id="SSF47336">
    <property type="entry name" value="ACP-like"/>
    <property type="match status" value="1"/>
</dbReference>
<dbReference type="InterPro" id="IPR036736">
    <property type="entry name" value="ACP-like_sf"/>
</dbReference>
<gene>
    <name evidence="2" type="ORF">ACFPWU_15105</name>
</gene>